<dbReference type="AlphaFoldDB" id="A0A9D2LUX1"/>
<reference evidence="3" key="2">
    <citation type="submission" date="2021-04" db="EMBL/GenBank/DDBJ databases">
        <authorList>
            <person name="Gilroy R."/>
        </authorList>
    </citation>
    <scope>NUCLEOTIDE SEQUENCE</scope>
    <source>
        <strain evidence="3">ChiSjej1B19-5720</strain>
    </source>
</reference>
<dbReference type="PROSITE" id="PS51704">
    <property type="entry name" value="GP_PDE"/>
    <property type="match status" value="1"/>
</dbReference>
<protein>
    <recommendedName>
        <fullName evidence="2">GP-PDE domain-containing protein</fullName>
    </recommendedName>
</protein>
<dbReference type="EMBL" id="DWYZ01000219">
    <property type="protein sequence ID" value="HJB29484.1"/>
    <property type="molecule type" value="Genomic_DNA"/>
</dbReference>
<evidence type="ECO:0000256" key="1">
    <source>
        <dbReference type="SAM" id="Phobius"/>
    </source>
</evidence>
<proteinExistence type="predicted"/>
<feature type="transmembrane region" description="Helical" evidence="1">
    <location>
        <begin position="20"/>
        <end position="37"/>
    </location>
</feature>
<reference evidence="3" key="1">
    <citation type="journal article" date="2021" name="PeerJ">
        <title>Extensive microbial diversity within the chicken gut microbiome revealed by metagenomics and culture.</title>
        <authorList>
            <person name="Gilroy R."/>
            <person name="Ravi A."/>
            <person name="Getino M."/>
            <person name="Pursley I."/>
            <person name="Horton D.L."/>
            <person name="Alikhan N.F."/>
            <person name="Baker D."/>
            <person name="Gharbi K."/>
            <person name="Hall N."/>
            <person name="Watson M."/>
            <person name="Adriaenssens E.M."/>
            <person name="Foster-Nyarko E."/>
            <person name="Jarju S."/>
            <person name="Secka A."/>
            <person name="Antonio M."/>
            <person name="Oren A."/>
            <person name="Chaudhuri R.R."/>
            <person name="La Ragione R."/>
            <person name="Hildebrand F."/>
            <person name="Pallen M.J."/>
        </authorList>
    </citation>
    <scope>NUCLEOTIDE SEQUENCE</scope>
    <source>
        <strain evidence="3">ChiSjej1B19-5720</strain>
    </source>
</reference>
<dbReference type="InterPro" id="IPR017946">
    <property type="entry name" value="PLC-like_Pdiesterase_TIM-brl"/>
</dbReference>
<evidence type="ECO:0000313" key="3">
    <source>
        <dbReference type="EMBL" id="HJB29484.1"/>
    </source>
</evidence>
<dbReference type="Pfam" id="PF03009">
    <property type="entry name" value="GDPD"/>
    <property type="match status" value="1"/>
</dbReference>
<dbReference type="InterPro" id="IPR030395">
    <property type="entry name" value="GP_PDE_dom"/>
</dbReference>
<evidence type="ECO:0000259" key="2">
    <source>
        <dbReference type="PROSITE" id="PS51704"/>
    </source>
</evidence>
<dbReference type="CDD" id="cd08583">
    <property type="entry name" value="PI-PLCc_GDPD_SF_unchar1"/>
    <property type="match status" value="1"/>
</dbReference>
<name>A0A9D2LUX1_9FIRM</name>
<evidence type="ECO:0000313" key="4">
    <source>
        <dbReference type="Proteomes" id="UP000823842"/>
    </source>
</evidence>
<dbReference type="GO" id="GO:0006629">
    <property type="term" value="P:lipid metabolic process"/>
    <property type="evidence" value="ECO:0007669"/>
    <property type="project" value="InterPro"/>
</dbReference>
<feature type="domain" description="GP-PDE" evidence="2">
    <location>
        <begin position="76"/>
        <end position="320"/>
    </location>
</feature>
<keyword evidence="1" id="KW-0472">Membrane</keyword>
<sequence length="321" mass="37379">MIRHTSQRKRNKKKYILRKFLLLIEAAVLSLFFIGGSEEGNFNYVRSEVLAKENEKSAAKTEEEHKETPAFRWEDHQVIAHALGAVDGRTYLNSKESFLENYEKGYRLFEVDLTKTSDGVWVCRHSWNDSMGQWEGEEKQVLSLEDFLSSPLYGKYTPMTFQDLLELLKEYPDVYVLLDSKQYSVRNYQRTLEDYSEYVEIAGDANAEEVLSRLIPEIYNEAMYPGVAAIKRFSTYIYSLWQEYSLEELVEIAAFCREKEIPAATVYEEYWSPKVQRIFDKQGILLYIYTVNDVEKAKIYMESGAAGICTDMITQERLSLG</sequence>
<dbReference type="Gene3D" id="3.20.20.190">
    <property type="entry name" value="Phosphatidylinositol (PI) phosphodiesterase"/>
    <property type="match status" value="1"/>
</dbReference>
<accession>A0A9D2LUX1</accession>
<gene>
    <name evidence="3" type="ORF">IAA06_11935</name>
</gene>
<dbReference type="GO" id="GO:0008081">
    <property type="term" value="F:phosphoric diester hydrolase activity"/>
    <property type="evidence" value="ECO:0007669"/>
    <property type="project" value="InterPro"/>
</dbReference>
<keyword evidence="1" id="KW-0812">Transmembrane</keyword>
<dbReference type="SUPFAM" id="SSF51695">
    <property type="entry name" value="PLC-like phosphodiesterases"/>
    <property type="match status" value="1"/>
</dbReference>
<organism evidence="3 4">
    <name type="scientific">Candidatus Blautia faecavium</name>
    <dbReference type="NCBI Taxonomy" id="2838487"/>
    <lineage>
        <taxon>Bacteria</taxon>
        <taxon>Bacillati</taxon>
        <taxon>Bacillota</taxon>
        <taxon>Clostridia</taxon>
        <taxon>Lachnospirales</taxon>
        <taxon>Lachnospiraceae</taxon>
        <taxon>Blautia</taxon>
    </lineage>
</organism>
<keyword evidence="1" id="KW-1133">Transmembrane helix</keyword>
<dbReference type="Proteomes" id="UP000823842">
    <property type="component" value="Unassembled WGS sequence"/>
</dbReference>
<comment type="caution">
    <text evidence="3">The sequence shown here is derived from an EMBL/GenBank/DDBJ whole genome shotgun (WGS) entry which is preliminary data.</text>
</comment>